<gene>
    <name evidence="2" type="ORF">JRO89_XS07G0019600</name>
</gene>
<name>A0ABQ8HS44_9ROSI</name>
<dbReference type="EMBL" id="JAFEMO010000007">
    <property type="protein sequence ID" value="KAH7567114.1"/>
    <property type="molecule type" value="Genomic_DNA"/>
</dbReference>
<keyword evidence="3" id="KW-1185">Reference proteome</keyword>
<dbReference type="InterPro" id="IPR002156">
    <property type="entry name" value="RNaseH_domain"/>
</dbReference>
<evidence type="ECO:0000259" key="1">
    <source>
        <dbReference type="Pfam" id="PF13456"/>
    </source>
</evidence>
<sequence>MFMFNDPLDFHNHFEMEIFKCVIFGNCRDLLPLSIELDALGVVQLCNSSLFPRSELGCIIDEIRLFCSAFDLDSISHVSHNCNKVAHGLARHALSLDCSAVWDVSFPNWLSQLAQGDLCVVSRP</sequence>
<dbReference type="InterPro" id="IPR052929">
    <property type="entry name" value="RNase_H-like_EbsB-rel"/>
</dbReference>
<organism evidence="2 3">
    <name type="scientific">Xanthoceras sorbifolium</name>
    <dbReference type="NCBI Taxonomy" id="99658"/>
    <lineage>
        <taxon>Eukaryota</taxon>
        <taxon>Viridiplantae</taxon>
        <taxon>Streptophyta</taxon>
        <taxon>Embryophyta</taxon>
        <taxon>Tracheophyta</taxon>
        <taxon>Spermatophyta</taxon>
        <taxon>Magnoliopsida</taxon>
        <taxon>eudicotyledons</taxon>
        <taxon>Gunneridae</taxon>
        <taxon>Pentapetalae</taxon>
        <taxon>rosids</taxon>
        <taxon>malvids</taxon>
        <taxon>Sapindales</taxon>
        <taxon>Sapindaceae</taxon>
        <taxon>Xanthoceroideae</taxon>
        <taxon>Xanthoceras</taxon>
    </lineage>
</organism>
<protein>
    <recommendedName>
        <fullName evidence="1">RNase H type-1 domain-containing protein</fullName>
    </recommendedName>
</protein>
<feature type="domain" description="RNase H type-1" evidence="1">
    <location>
        <begin position="32"/>
        <end position="93"/>
    </location>
</feature>
<accession>A0ABQ8HS44</accession>
<dbReference type="Proteomes" id="UP000827721">
    <property type="component" value="Unassembled WGS sequence"/>
</dbReference>
<comment type="caution">
    <text evidence="2">The sequence shown here is derived from an EMBL/GenBank/DDBJ whole genome shotgun (WGS) entry which is preliminary data.</text>
</comment>
<reference evidence="2 3" key="1">
    <citation type="submission" date="2021-02" db="EMBL/GenBank/DDBJ databases">
        <title>Plant Genome Project.</title>
        <authorList>
            <person name="Zhang R.-G."/>
        </authorList>
    </citation>
    <scope>NUCLEOTIDE SEQUENCE [LARGE SCALE GENOMIC DNA]</scope>
    <source>
        <tissue evidence="2">Leaves</tissue>
    </source>
</reference>
<dbReference type="PANTHER" id="PTHR47074">
    <property type="entry name" value="BNAC02G40300D PROTEIN"/>
    <property type="match status" value="1"/>
</dbReference>
<evidence type="ECO:0000313" key="3">
    <source>
        <dbReference type="Proteomes" id="UP000827721"/>
    </source>
</evidence>
<proteinExistence type="predicted"/>
<dbReference type="Pfam" id="PF13456">
    <property type="entry name" value="RVT_3"/>
    <property type="match status" value="1"/>
</dbReference>
<evidence type="ECO:0000313" key="2">
    <source>
        <dbReference type="EMBL" id="KAH7567114.1"/>
    </source>
</evidence>
<dbReference type="PANTHER" id="PTHR47074:SF11">
    <property type="entry name" value="REVERSE TRANSCRIPTASE-LIKE PROTEIN"/>
    <property type="match status" value="1"/>
</dbReference>